<dbReference type="AlphaFoldDB" id="A0A645H9X3"/>
<proteinExistence type="predicted"/>
<dbReference type="EMBL" id="VSSQ01088839">
    <property type="protein sequence ID" value="MPN35326.1"/>
    <property type="molecule type" value="Genomic_DNA"/>
</dbReference>
<name>A0A645H9X3_9ZZZZ</name>
<sequence>MVHSRGGCAGDSRAGGWFLHGGGDRCLHRQCGPHHSGGGDWLVRAHHEPHPHGNCVGPAGRRSGQVRHAGLFCGRDQSVAGTGHAARLSAFAAYGSALCGHHHLAGRNRLGGAARADAVVGRAWRAGHAGLYGTRVLAAGSHQSGFAPVCRDHGFPESAGRGGDSCHGLSDTGVQGHQHDGRGDLAAGAFWRLCPQPQCNYGGDLHGR</sequence>
<reference evidence="1" key="1">
    <citation type="submission" date="2019-08" db="EMBL/GenBank/DDBJ databases">
        <authorList>
            <person name="Kucharzyk K."/>
            <person name="Murdoch R.W."/>
            <person name="Higgins S."/>
            <person name="Loffler F."/>
        </authorList>
    </citation>
    <scope>NUCLEOTIDE SEQUENCE</scope>
</reference>
<protein>
    <submittedName>
        <fullName evidence="1">Uncharacterized protein</fullName>
    </submittedName>
</protein>
<organism evidence="1">
    <name type="scientific">bioreactor metagenome</name>
    <dbReference type="NCBI Taxonomy" id="1076179"/>
    <lineage>
        <taxon>unclassified sequences</taxon>
        <taxon>metagenomes</taxon>
        <taxon>ecological metagenomes</taxon>
    </lineage>
</organism>
<evidence type="ECO:0000313" key="1">
    <source>
        <dbReference type="EMBL" id="MPN35326.1"/>
    </source>
</evidence>
<comment type="caution">
    <text evidence="1">The sequence shown here is derived from an EMBL/GenBank/DDBJ whole genome shotgun (WGS) entry which is preliminary data.</text>
</comment>
<accession>A0A645H9X3</accession>
<gene>
    <name evidence="1" type="ORF">SDC9_182823</name>
</gene>